<evidence type="ECO:0000256" key="7">
    <source>
        <dbReference type="SAM" id="Coils"/>
    </source>
</evidence>
<dbReference type="Proteomes" id="UP000001519">
    <property type="component" value="Chromosome X"/>
</dbReference>
<evidence type="ECO:0000313" key="9">
    <source>
        <dbReference type="Ensembl" id="ENSGGOP00000033934.1"/>
    </source>
</evidence>
<keyword evidence="7" id="KW-0175">Coiled coil</keyword>
<dbReference type="GO" id="GO:0006357">
    <property type="term" value="P:regulation of transcription by RNA polymerase II"/>
    <property type="evidence" value="ECO:0000318"/>
    <property type="project" value="GO_Central"/>
</dbReference>
<comment type="similarity">
    <text evidence="2">Belongs to the bZIP family.</text>
</comment>
<dbReference type="GeneTree" id="ENSGT00530000063801"/>
<feature type="coiled-coil region" evidence="7">
    <location>
        <begin position="270"/>
        <end position="304"/>
    </location>
</feature>
<evidence type="ECO:0000256" key="6">
    <source>
        <dbReference type="ARBA" id="ARBA00023242"/>
    </source>
</evidence>
<reference evidence="9" key="3">
    <citation type="submission" date="2025-08" db="UniProtKB">
        <authorList>
            <consortium name="Ensembl"/>
        </authorList>
    </citation>
    <scope>IDENTIFICATION</scope>
</reference>
<dbReference type="Ensembl" id="ENSGGOT00000049446.1">
    <property type="protein sequence ID" value="ENSGGOP00000033934.1"/>
    <property type="gene ID" value="ENSGGOG00000040976.1"/>
</dbReference>
<keyword evidence="4" id="KW-0238">DNA-binding</keyword>
<dbReference type="GO" id="GO:0000977">
    <property type="term" value="F:RNA polymerase II transcription regulatory region sequence-specific DNA binding"/>
    <property type="evidence" value="ECO:0000318"/>
    <property type="project" value="GO_Central"/>
</dbReference>
<reference evidence="9 10" key="2">
    <citation type="journal article" date="2012" name="Nature">
        <title>Insights into hominid evolution from the gorilla genome sequence.</title>
        <authorList>
            <person name="Scally A."/>
            <person name="Dutheil J.Y."/>
            <person name="Hillier L.W."/>
            <person name="Jordan G.E."/>
            <person name="Goodhead I."/>
            <person name="Herrero J."/>
            <person name="Hobolth A."/>
            <person name="Lappalainen T."/>
            <person name="Mailund T."/>
            <person name="Marques-Bonet T."/>
            <person name="McCarthy S."/>
            <person name="Montgomery S.H."/>
            <person name="Schwalie P.C."/>
            <person name="Tang Y.A."/>
            <person name="Ward M.C."/>
            <person name="Xue Y."/>
            <person name="Yngvadottir B."/>
            <person name="Alkan C."/>
            <person name="Andersen L.N."/>
            <person name="Ayub Q."/>
            <person name="Ball E.V."/>
            <person name="Beal K."/>
            <person name="Bradley B.J."/>
            <person name="Chen Y."/>
            <person name="Clee C.M."/>
            <person name="Fitzgerald S."/>
            <person name="Graves T.A."/>
            <person name="Gu Y."/>
            <person name="Heath P."/>
            <person name="Heger A."/>
            <person name="Karakoc E."/>
            <person name="Kolb-Kokocinski A."/>
            <person name="Laird G.K."/>
            <person name="Lunter G."/>
            <person name="Meader S."/>
            <person name="Mort M."/>
            <person name="Mullikin J.C."/>
            <person name="Munch K."/>
            <person name="O'Connor T.D."/>
            <person name="Phillips A.D."/>
            <person name="Prado-Martinez J."/>
            <person name="Rogers A.S."/>
            <person name="Sajjadian S."/>
            <person name="Schmidt D."/>
            <person name="Shaw K."/>
            <person name="Simpson J.T."/>
            <person name="Stenson P.D."/>
            <person name="Turner D.J."/>
            <person name="Vigilant L."/>
            <person name="Vilella A.J."/>
            <person name="Whitener W."/>
            <person name="Zhu B."/>
            <person name="Cooper D.N."/>
            <person name="de Jong P."/>
            <person name="Dermitzakis E.T."/>
            <person name="Eichler E.E."/>
            <person name="Flicek P."/>
            <person name="Goldman N."/>
            <person name="Mundy N.I."/>
            <person name="Ning Z."/>
            <person name="Odom D.T."/>
            <person name="Ponting C.P."/>
            <person name="Quail M.A."/>
            <person name="Ryder O.A."/>
            <person name="Searle S.M."/>
            <person name="Warren W.C."/>
            <person name="Wilson R.K."/>
            <person name="Schierup M.H."/>
            <person name="Rogers J."/>
            <person name="Tyler-Smith C."/>
            <person name="Durbin R."/>
        </authorList>
    </citation>
    <scope>NUCLEOTIDE SEQUENCE [LARGE SCALE GENOMIC DNA]</scope>
</reference>
<evidence type="ECO:0000256" key="5">
    <source>
        <dbReference type="ARBA" id="ARBA00023163"/>
    </source>
</evidence>
<proteinExistence type="inferred from homology"/>
<dbReference type="AlphaFoldDB" id="A0A2I2YG80"/>
<evidence type="ECO:0000313" key="10">
    <source>
        <dbReference type="Proteomes" id="UP000001519"/>
    </source>
</evidence>
<dbReference type="PANTHER" id="PTHR13044:SF36">
    <property type="entry name" value="CYCLIC AMP-DEPENDENT TRANSCRIPTION FACTOR ATF-4"/>
    <property type="match status" value="1"/>
</dbReference>
<evidence type="ECO:0000256" key="1">
    <source>
        <dbReference type="ARBA" id="ARBA00004123"/>
    </source>
</evidence>
<organism evidence="9 10">
    <name type="scientific">Gorilla gorilla gorilla</name>
    <name type="common">Western lowland gorilla</name>
    <dbReference type="NCBI Taxonomy" id="9595"/>
    <lineage>
        <taxon>Eukaryota</taxon>
        <taxon>Metazoa</taxon>
        <taxon>Chordata</taxon>
        <taxon>Craniata</taxon>
        <taxon>Vertebrata</taxon>
        <taxon>Euteleostomi</taxon>
        <taxon>Mammalia</taxon>
        <taxon>Eutheria</taxon>
        <taxon>Euarchontoglires</taxon>
        <taxon>Primates</taxon>
        <taxon>Haplorrhini</taxon>
        <taxon>Catarrhini</taxon>
        <taxon>Hominidae</taxon>
        <taxon>Gorilla</taxon>
    </lineage>
</organism>
<dbReference type="Gene3D" id="1.20.5.170">
    <property type="match status" value="1"/>
</dbReference>
<keyword evidence="10" id="KW-1185">Reference proteome</keyword>
<dbReference type="InParanoid" id="A0A2I2YG80"/>
<dbReference type="GO" id="GO:1990589">
    <property type="term" value="C:ATF4-CREB1 transcription factor complex"/>
    <property type="evidence" value="ECO:0000318"/>
    <property type="project" value="GO_Central"/>
</dbReference>
<dbReference type="OMA" id="WVSASND"/>
<keyword evidence="6" id="KW-0539">Nucleus</keyword>
<evidence type="ECO:0000256" key="3">
    <source>
        <dbReference type="ARBA" id="ARBA00023015"/>
    </source>
</evidence>
<evidence type="ECO:0008006" key="11">
    <source>
        <dbReference type="Google" id="ProtNLM"/>
    </source>
</evidence>
<comment type="subcellular location">
    <subcellularLocation>
        <location evidence="1">Nucleus</location>
    </subcellularLocation>
</comment>
<dbReference type="STRING" id="9593.ENSGGOP00000033934"/>
<dbReference type="PANTHER" id="PTHR13044">
    <property type="entry name" value="ACTIVATING TRANSCRIPTION FACTOR ATF 4/5"/>
    <property type="match status" value="1"/>
</dbReference>
<feature type="compositionally biased region" description="Low complexity" evidence="8">
    <location>
        <begin position="206"/>
        <end position="216"/>
    </location>
</feature>
<evidence type="ECO:0000256" key="8">
    <source>
        <dbReference type="SAM" id="MobiDB-lite"/>
    </source>
</evidence>
<evidence type="ECO:0000256" key="4">
    <source>
        <dbReference type="ARBA" id="ARBA00023125"/>
    </source>
</evidence>
<dbReference type="Bgee" id="ENSGGOG00000040976">
    <property type="expression patterns" value="Expressed in cerebellum and 1 other cell type or tissue"/>
</dbReference>
<dbReference type="GO" id="GO:1990590">
    <property type="term" value="C:ATF1-ATF4 transcription factor complex"/>
    <property type="evidence" value="ECO:0000318"/>
    <property type="project" value="GO_Central"/>
</dbReference>
<feature type="region of interest" description="Disordered" evidence="8">
    <location>
        <begin position="180"/>
        <end position="240"/>
    </location>
</feature>
<dbReference type="GO" id="GO:0001228">
    <property type="term" value="F:DNA-binding transcription activator activity, RNA polymerase II-specific"/>
    <property type="evidence" value="ECO:0000318"/>
    <property type="project" value="GO_Central"/>
</dbReference>
<keyword evidence="5" id="KW-0804">Transcription</keyword>
<dbReference type="EMBL" id="CABD030129314">
    <property type="status" value="NOT_ANNOTATED_CDS"/>
    <property type="molecule type" value="Genomic_DNA"/>
</dbReference>
<protein>
    <recommendedName>
        <fullName evidence="11">Cyclic AMP-dependent transcription factor ATF-4</fullName>
    </recommendedName>
</protein>
<dbReference type="GO" id="GO:0005634">
    <property type="term" value="C:nucleus"/>
    <property type="evidence" value="ECO:0000318"/>
    <property type="project" value="GO_Central"/>
</dbReference>
<keyword evidence="3" id="KW-0805">Transcription regulation</keyword>
<name>A0A2I2YG80_GORGO</name>
<evidence type="ECO:0000256" key="2">
    <source>
        <dbReference type="ARBA" id="ARBA00007163"/>
    </source>
</evidence>
<sequence>MTEMSFLSSEVLVGSGLGTEESLGLLDDYLEVAKHFKPHGFSSDKAKADSSEWLAVDGWVSASNDGKEDAFFGTDWMLEKTDLKEFDFDALLGIDDLETMPDELLATLDDSCDLFAPLVQETIKEPPQMVAPFTFLQPLPLSPGVQSSTPDYSFSLELGSEVDIFEGARKPDSTAYISKIPQCTKEEDAPSDNDSGICMSPESYLGSPSTSRGSPSRSPPSPGVLCGSACPEPHDPPGEKMVAAQVKGEKLDKKLKKNGAKQNKEEGGAGEVLTGECKAVEKKNEALQERADSLAEDIQYMKDSIEEVCKARGKKRVL</sequence>
<accession>A0A2I2YG80</accession>
<reference evidence="10" key="1">
    <citation type="submission" date="2011-05" db="EMBL/GenBank/DDBJ databases">
        <title>Insights into the evolution of the great apes provided by the gorilla genome.</title>
        <authorList>
            <person name="Scally A."/>
        </authorList>
    </citation>
    <scope>NUCLEOTIDE SEQUENCE [LARGE SCALE GENOMIC DNA]</scope>
</reference>
<reference evidence="9" key="4">
    <citation type="submission" date="2025-09" db="UniProtKB">
        <authorList>
            <consortium name="Ensembl"/>
        </authorList>
    </citation>
    <scope>IDENTIFICATION</scope>
</reference>